<organism evidence="2">
    <name type="scientific">Fervidicoccus fontis</name>
    <dbReference type="NCBI Taxonomy" id="683846"/>
    <lineage>
        <taxon>Archaea</taxon>
        <taxon>Thermoproteota</taxon>
        <taxon>Thermoprotei</taxon>
        <taxon>Fervidicoccales</taxon>
        <taxon>Fervidicoccaceae</taxon>
        <taxon>Fervidicoccus</taxon>
    </lineage>
</organism>
<proteinExistence type="predicted"/>
<dbReference type="InterPro" id="IPR039768">
    <property type="entry name" value="Nmd3"/>
</dbReference>
<reference evidence="2" key="1">
    <citation type="journal article" date="2020" name="mSystems">
        <title>Genome- and Community-Level Interaction Insights into Carbon Utilization and Element Cycling Functions of Hydrothermarchaeota in Hydrothermal Sediment.</title>
        <authorList>
            <person name="Zhou Z."/>
            <person name="Liu Y."/>
            <person name="Xu W."/>
            <person name="Pan J."/>
            <person name="Luo Z.H."/>
            <person name="Li M."/>
        </authorList>
    </citation>
    <scope>NUCLEOTIDE SEQUENCE [LARGE SCALE GENOMIC DNA]</scope>
    <source>
        <strain evidence="2">SpSt-885</strain>
    </source>
</reference>
<name>A0A7J3SPG6_9CREN</name>
<dbReference type="AlphaFoldDB" id="A0A7J3SPG6"/>
<feature type="domain" description="Nmd3 N-terminal" evidence="1">
    <location>
        <begin position="29"/>
        <end position="251"/>
    </location>
</feature>
<dbReference type="Pfam" id="PF04981">
    <property type="entry name" value="NMD3"/>
    <property type="match status" value="1"/>
</dbReference>
<evidence type="ECO:0000313" key="2">
    <source>
        <dbReference type="EMBL" id="HGZ60759.1"/>
    </source>
</evidence>
<protein>
    <recommendedName>
        <fullName evidence="1">Nmd3 N-terminal domain-containing protein</fullName>
    </recommendedName>
</protein>
<dbReference type="PANTHER" id="PTHR12746:SF2">
    <property type="entry name" value="60S RIBOSOMAL EXPORT PROTEIN NMD3"/>
    <property type="match status" value="1"/>
</dbReference>
<dbReference type="PANTHER" id="PTHR12746">
    <property type="entry name" value="NONSENSE-MEDIATED MRNA DECAY PROTEIN 3"/>
    <property type="match status" value="1"/>
</dbReference>
<dbReference type="GO" id="GO:0005737">
    <property type="term" value="C:cytoplasm"/>
    <property type="evidence" value="ECO:0007669"/>
    <property type="project" value="TreeGrafter"/>
</dbReference>
<dbReference type="EMBL" id="DTLS01000175">
    <property type="protein sequence ID" value="HGZ60759.1"/>
    <property type="molecule type" value="Genomic_DNA"/>
</dbReference>
<gene>
    <name evidence="2" type="ORF">ENW83_06150</name>
</gene>
<dbReference type="InterPro" id="IPR007064">
    <property type="entry name" value="Nmd3_N"/>
</dbReference>
<dbReference type="GO" id="GO:0043023">
    <property type="term" value="F:ribosomal large subunit binding"/>
    <property type="evidence" value="ECO:0007669"/>
    <property type="project" value="InterPro"/>
</dbReference>
<accession>A0A7J3SPG6</accession>
<sequence>MRYCSYKQNSRSYSNSLQNTGRMSIVTKCPICNREKTPSLPFIEGICIECYLAKKPIEPVRLKIKRCKVCGAVFLKGRWEPDASERVEALAAKEAEKALKKRFGSYGFEAMVNWRGDKFKAQLFGIEGSYSMPIEVIIEEEKTICPTCLYRRSGSYEAKIQIRSNSGAVDKRTFDEVMKIISSFSYDVRSSVVSIDELKEGFDINLMDKASAKIIASAIADKLGGEVKTTYKLISEKGGEKRTRLSISLRLYSKKGGELVELNGEPALVVRKSGEPAKVILLPSRREIKLSKIEPNALKPFSGEAHEATLQAVLPDKVIVLLEDFSTEEVPISSVFGGTDMGKYLLVESENGRFLIKREMVL</sequence>
<evidence type="ECO:0000259" key="1">
    <source>
        <dbReference type="Pfam" id="PF04981"/>
    </source>
</evidence>
<comment type="caution">
    <text evidence="2">The sequence shown here is derived from an EMBL/GenBank/DDBJ whole genome shotgun (WGS) entry which is preliminary data.</text>
</comment>